<accession>G4TPA2</accession>
<dbReference type="CDD" id="cd03048">
    <property type="entry name" value="GST_N_Ure2p_like"/>
    <property type="match status" value="1"/>
</dbReference>
<dbReference type="PANTHER" id="PTHR44051">
    <property type="entry name" value="GLUTATHIONE S-TRANSFERASE-RELATED"/>
    <property type="match status" value="1"/>
</dbReference>
<dbReference type="InterPro" id="IPR036249">
    <property type="entry name" value="Thioredoxin-like_sf"/>
</dbReference>
<feature type="domain" description="GST N-terminal" evidence="3">
    <location>
        <begin position="7"/>
        <end position="91"/>
    </location>
</feature>
<dbReference type="PROSITE" id="PS50405">
    <property type="entry name" value="GST_CTER"/>
    <property type="match status" value="1"/>
</dbReference>
<dbReference type="eggNOG" id="KOG0867">
    <property type="taxonomic scope" value="Eukaryota"/>
</dbReference>
<proteinExistence type="inferred from homology"/>
<evidence type="ECO:0000259" key="3">
    <source>
        <dbReference type="PROSITE" id="PS50404"/>
    </source>
</evidence>
<feature type="domain" description="GST C-terminal" evidence="4">
    <location>
        <begin position="97"/>
        <end position="225"/>
    </location>
</feature>
<dbReference type="InterPro" id="IPR004045">
    <property type="entry name" value="Glutathione_S-Trfase_N"/>
</dbReference>
<dbReference type="OMA" id="HENNDFI"/>
<dbReference type="InParanoid" id="G4TPA2"/>
<dbReference type="SFLD" id="SFLDG01151">
    <property type="entry name" value="Main.2:_Nu-like"/>
    <property type="match status" value="1"/>
</dbReference>
<evidence type="ECO:0000259" key="4">
    <source>
        <dbReference type="PROSITE" id="PS50405"/>
    </source>
</evidence>
<dbReference type="Pfam" id="PF00043">
    <property type="entry name" value="GST_C"/>
    <property type="match status" value="1"/>
</dbReference>
<comment type="similarity">
    <text evidence="1 2">Belongs to the GST superfamily.</text>
</comment>
<organism evidence="5 6">
    <name type="scientific">Serendipita indica (strain DSM 11827)</name>
    <name type="common">Root endophyte fungus</name>
    <name type="synonym">Piriformospora indica</name>
    <dbReference type="NCBI Taxonomy" id="1109443"/>
    <lineage>
        <taxon>Eukaryota</taxon>
        <taxon>Fungi</taxon>
        <taxon>Dikarya</taxon>
        <taxon>Basidiomycota</taxon>
        <taxon>Agaricomycotina</taxon>
        <taxon>Agaricomycetes</taxon>
        <taxon>Sebacinales</taxon>
        <taxon>Serendipitaceae</taxon>
        <taxon>Serendipita</taxon>
    </lineage>
</organism>
<dbReference type="InterPro" id="IPR010987">
    <property type="entry name" value="Glutathione-S-Trfase_C-like"/>
</dbReference>
<evidence type="ECO:0000313" key="6">
    <source>
        <dbReference type="Proteomes" id="UP000007148"/>
    </source>
</evidence>
<dbReference type="OrthoDB" id="422574at2759"/>
<dbReference type="SFLD" id="SFLDG00358">
    <property type="entry name" value="Main_(cytGST)"/>
    <property type="match status" value="1"/>
</dbReference>
<dbReference type="SFLD" id="SFLDS00019">
    <property type="entry name" value="Glutathione_Transferase_(cytos"/>
    <property type="match status" value="1"/>
</dbReference>
<name>G4TPA2_SERID</name>
<dbReference type="FunCoup" id="G4TPA2">
    <property type="interactions" value="120"/>
</dbReference>
<dbReference type="AlphaFoldDB" id="G4TPA2"/>
<evidence type="ECO:0000256" key="2">
    <source>
        <dbReference type="RuleBase" id="RU003494"/>
    </source>
</evidence>
<dbReference type="InterPro" id="IPR040079">
    <property type="entry name" value="Glutathione_S-Trfase"/>
</dbReference>
<dbReference type="PANTHER" id="PTHR44051:SF3">
    <property type="entry name" value="TRANSCRIPTIONAL REGULATOR URE2"/>
    <property type="match status" value="1"/>
</dbReference>
<dbReference type="SUPFAM" id="SSF47616">
    <property type="entry name" value="GST C-terminal domain-like"/>
    <property type="match status" value="1"/>
</dbReference>
<dbReference type="SUPFAM" id="SSF52833">
    <property type="entry name" value="Thioredoxin-like"/>
    <property type="match status" value="1"/>
</dbReference>
<dbReference type="HOGENOM" id="CLU_011226_14_2_1"/>
<sequence length="256" mass="29831">MESKSPYQFTVYNHEAGVNIWKILILLKELNLSYKEYLLDFGKGEHKEEWYRKMMPNGRIPMIVDHWNNDKIVWESNAVMKYIAGRYDTEKRFLLTDLDEQTDMDTWLFFQASHQGPYFGALQWFSFYHEEPVPSAVLRYAKETRRILGVLDTVLKDREWLVGGKITIADIAFIKCNEYATKHLLGATFDFAAEFPHAARWHGRMMARPCVREVFKYKAEQDCGRERQHVTGETVSAFAQRMGCGIEVGGIVRVAV</sequence>
<dbReference type="PROSITE" id="PS50404">
    <property type="entry name" value="GST_NTER"/>
    <property type="match status" value="1"/>
</dbReference>
<protein>
    <submittedName>
        <fullName evidence="5">Related to URE2-Nitrogen catabolite repression regulator</fullName>
    </submittedName>
</protein>
<dbReference type="Proteomes" id="UP000007148">
    <property type="component" value="Unassembled WGS sequence"/>
</dbReference>
<evidence type="ECO:0000313" key="5">
    <source>
        <dbReference type="EMBL" id="CCA73145.1"/>
    </source>
</evidence>
<dbReference type="Pfam" id="PF02798">
    <property type="entry name" value="GST_N"/>
    <property type="match status" value="1"/>
</dbReference>
<dbReference type="EMBL" id="CAFZ01000205">
    <property type="protein sequence ID" value="CCA73145.1"/>
    <property type="molecule type" value="Genomic_DNA"/>
</dbReference>
<dbReference type="STRING" id="1109443.G4TPA2"/>
<dbReference type="InterPro" id="IPR004046">
    <property type="entry name" value="GST_C"/>
</dbReference>
<gene>
    <name evidence="5" type="ORF">PIIN_07099</name>
</gene>
<keyword evidence="6" id="KW-1185">Reference proteome</keyword>
<dbReference type="InterPro" id="IPR036282">
    <property type="entry name" value="Glutathione-S-Trfase_C_sf"/>
</dbReference>
<comment type="caution">
    <text evidence="5">The sequence shown here is derived from an EMBL/GenBank/DDBJ whole genome shotgun (WGS) entry which is preliminary data.</text>
</comment>
<dbReference type="Gene3D" id="1.20.1050.130">
    <property type="match status" value="1"/>
</dbReference>
<reference evidence="5 6" key="1">
    <citation type="journal article" date="2011" name="PLoS Pathog.">
        <title>Endophytic Life Strategies Decoded by Genome and Transcriptome Analyses of the Mutualistic Root Symbiont Piriformospora indica.</title>
        <authorList>
            <person name="Zuccaro A."/>
            <person name="Lahrmann U."/>
            <person name="Guldener U."/>
            <person name="Langen G."/>
            <person name="Pfiffi S."/>
            <person name="Biedenkopf D."/>
            <person name="Wong P."/>
            <person name="Samans B."/>
            <person name="Grimm C."/>
            <person name="Basiewicz M."/>
            <person name="Murat C."/>
            <person name="Martin F."/>
            <person name="Kogel K.H."/>
        </authorList>
    </citation>
    <scope>NUCLEOTIDE SEQUENCE [LARGE SCALE GENOMIC DNA]</scope>
    <source>
        <strain evidence="5 6">DSM 11827</strain>
    </source>
</reference>
<evidence type="ECO:0000256" key="1">
    <source>
        <dbReference type="ARBA" id="ARBA00007409"/>
    </source>
</evidence>